<proteinExistence type="predicted"/>
<feature type="transmembrane region" description="Helical" evidence="1">
    <location>
        <begin position="218"/>
        <end position="246"/>
    </location>
</feature>
<feature type="transmembrane region" description="Helical" evidence="1">
    <location>
        <begin position="160"/>
        <end position="180"/>
    </location>
</feature>
<keyword evidence="1" id="KW-1133">Transmembrane helix</keyword>
<feature type="transmembrane region" description="Helical" evidence="1">
    <location>
        <begin position="186"/>
        <end position="206"/>
    </location>
</feature>
<sequence>MSLIAIIFNSIPHTVAVLGARILMTAWSAFTLWRSQNNFARFKELYFNPSRPTPCNLDLGFTDYFQDCSYLQIPEVILNCTGLLISAYMSWTLIKTFHETKLMRVGAPPAVLRLYKYFMAVLVCLQLGAFILMSTLGLWADELFGIFEKRMSEHTIAYKALIVLTSVVVIPIGTLGWISIKREQRALMGVFLFLLFAVLSGWGAMFGSQIFRWTFMDWPLLAGMNVASLVLIIASMTLSVICWLNFDKGLGHYLYVEDILASSDFTPGVFTETHSSEPDRDVKEKDLEGRFYVRLARVNLPVSS</sequence>
<protein>
    <submittedName>
        <fullName evidence="2">Uncharacterized protein</fullName>
    </submittedName>
</protein>
<dbReference type="PANTHER" id="PTHR34391:SF2">
    <property type="entry name" value="TRP C-TERMINAL DOMAIN-CONTAINING PROTEIN"/>
    <property type="match status" value="1"/>
</dbReference>
<dbReference type="GO" id="GO:0005794">
    <property type="term" value="C:Golgi apparatus"/>
    <property type="evidence" value="ECO:0007669"/>
    <property type="project" value="TreeGrafter"/>
</dbReference>
<keyword evidence="3" id="KW-1185">Reference proteome</keyword>
<gene>
    <name evidence="2" type="ORF">BDV98DRAFT_576093</name>
</gene>
<keyword evidence="1" id="KW-0472">Membrane</keyword>
<evidence type="ECO:0000256" key="1">
    <source>
        <dbReference type="SAM" id="Phobius"/>
    </source>
</evidence>
<feature type="transmembrane region" description="Helical" evidence="1">
    <location>
        <begin position="76"/>
        <end position="94"/>
    </location>
</feature>
<dbReference type="Proteomes" id="UP000305067">
    <property type="component" value="Unassembled WGS sequence"/>
</dbReference>
<evidence type="ECO:0000313" key="3">
    <source>
        <dbReference type="Proteomes" id="UP000305067"/>
    </source>
</evidence>
<name>A0A5C3Q5Y8_9AGAR</name>
<dbReference type="EMBL" id="ML178860">
    <property type="protein sequence ID" value="TFK96439.1"/>
    <property type="molecule type" value="Genomic_DNA"/>
</dbReference>
<reference evidence="2 3" key="1">
    <citation type="journal article" date="2019" name="Nat. Ecol. Evol.">
        <title>Megaphylogeny resolves global patterns of mushroom evolution.</title>
        <authorList>
            <person name="Varga T."/>
            <person name="Krizsan K."/>
            <person name="Foldi C."/>
            <person name="Dima B."/>
            <person name="Sanchez-Garcia M."/>
            <person name="Sanchez-Ramirez S."/>
            <person name="Szollosi G.J."/>
            <person name="Szarkandi J.G."/>
            <person name="Papp V."/>
            <person name="Albert L."/>
            <person name="Andreopoulos W."/>
            <person name="Angelini C."/>
            <person name="Antonin V."/>
            <person name="Barry K.W."/>
            <person name="Bougher N.L."/>
            <person name="Buchanan P."/>
            <person name="Buyck B."/>
            <person name="Bense V."/>
            <person name="Catcheside P."/>
            <person name="Chovatia M."/>
            <person name="Cooper J."/>
            <person name="Damon W."/>
            <person name="Desjardin D."/>
            <person name="Finy P."/>
            <person name="Geml J."/>
            <person name="Haridas S."/>
            <person name="Hughes K."/>
            <person name="Justo A."/>
            <person name="Karasinski D."/>
            <person name="Kautmanova I."/>
            <person name="Kiss B."/>
            <person name="Kocsube S."/>
            <person name="Kotiranta H."/>
            <person name="LaButti K.M."/>
            <person name="Lechner B.E."/>
            <person name="Liimatainen K."/>
            <person name="Lipzen A."/>
            <person name="Lukacs Z."/>
            <person name="Mihaltcheva S."/>
            <person name="Morgado L.N."/>
            <person name="Niskanen T."/>
            <person name="Noordeloos M.E."/>
            <person name="Ohm R.A."/>
            <person name="Ortiz-Santana B."/>
            <person name="Ovrebo C."/>
            <person name="Racz N."/>
            <person name="Riley R."/>
            <person name="Savchenko A."/>
            <person name="Shiryaev A."/>
            <person name="Soop K."/>
            <person name="Spirin V."/>
            <person name="Szebenyi C."/>
            <person name="Tomsovsky M."/>
            <person name="Tulloss R.E."/>
            <person name="Uehling J."/>
            <person name="Grigoriev I.V."/>
            <person name="Vagvolgyi C."/>
            <person name="Papp T."/>
            <person name="Martin F.M."/>
            <person name="Miettinen O."/>
            <person name="Hibbett D.S."/>
            <person name="Nagy L.G."/>
        </authorList>
    </citation>
    <scope>NUCLEOTIDE SEQUENCE [LARGE SCALE GENOMIC DNA]</scope>
    <source>
        <strain evidence="2 3">CBS 309.79</strain>
    </source>
</reference>
<dbReference type="AlphaFoldDB" id="A0A5C3Q5Y8"/>
<accession>A0A5C3Q5Y8</accession>
<feature type="transmembrane region" description="Helical" evidence="1">
    <location>
        <begin position="6"/>
        <end position="33"/>
    </location>
</feature>
<dbReference type="PANTHER" id="PTHR34391">
    <property type="entry name" value="UPF0658 GOLGI APPARATUS MEMBRANE PROTEIN C1952.10C-RELATED"/>
    <property type="match status" value="1"/>
</dbReference>
<feature type="transmembrane region" description="Helical" evidence="1">
    <location>
        <begin position="114"/>
        <end position="139"/>
    </location>
</feature>
<dbReference type="InterPro" id="IPR040410">
    <property type="entry name" value="UPF0658_Golgi"/>
</dbReference>
<evidence type="ECO:0000313" key="2">
    <source>
        <dbReference type="EMBL" id="TFK96439.1"/>
    </source>
</evidence>
<organism evidence="2 3">
    <name type="scientific">Pterulicium gracile</name>
    <dbReference type="NCBI Taxonomy" id="1884261"/>
    <lineage>
        <taxon>Eukaryota</taxon>
        <taxon>Fungi</taxon>
        <taxon>Dikarya</taxon>
        <taxon>Basidiomycota</taxon>
        <taxon>Agaricomycotina</taxon>
        <taxon>Agaricomycetes</taxon>
        <taxon>Agaricomycetidae</taxon>
        <taxon>Agaricales</taxon>
        <taxon>Pleurotineae</taxon>
        <taxon>Pterulaceae</taxon>
        <taxon>Pterulicium</taxon>
    </lineage>
</organism>
<dbReference type="OrthoDB" id="3263941at2759"/>
<keyword evidence="1" id="KW-0812">Transmembrane</keyword>